<gene>
    <name evidence="6" type="ORF">ACFQBM_15555</name>
</gene>
<reference evidence="7" key="1">
    <citation type="journal article" date="2019" name="Int. J. Syst. Evol. Microbiol.">
        <title>The Global Catalogue of Microorganisms (GCM) 10K type strain sequencing project: providing services to taxonomists for standard genome sequencing and annotation.</title>
        <authorList>
            <consortium name="The Broad Institute Genomics Platform"/>
            <consortium name="The Broad Institute Genome Sequencing Center for Infectious Disease"/>
            <person name="Wu L."/>
            <person name="Ma J."/>
        </authorList>
    </citation>
    <scope>NUCLEOTIDE SEQUENCE [LARGE SCALE GENOMIC DNA]</scope>
    <source>
        <strain evidence="7">CGMCC 1.13718</strain>
    </source>
</reference>
<dbReference type="SMART" id="SM00342">
    <property type="entry name" value="HTH_ARAC"/>
    <property type="match status" value="1"/>
</dbReference>
<keyword evidence="1" id="KW-0805">Transcription regulation</keyword>
<dbReference type="PANTHER" id="PTHR43280:SF29">
    <property type="entry name" value="ARAC-FAMILY TRANSCRIPTIONAL REGULATOR"/>
    <property type="match status" value="1"/>
</dbReference>
<protein>
    <submittedName>
        <fullName evidence="6">Helix-turn-helix transcriptional regulator</fullName>
    </submittedName>
</protein>
<evidence type="ECO:0000259" key="5">
    <source>
        <dbReference type="PROSITE" id="PS01124"/>
    </source>
</evidence>
<dbReference type="InterPro" id="IPR018062">
    <property type="entry name" value="HTH_AraC-typ_CS"/>
</dbReference>
<dbReference type="SUPFAM" id="SSF46689">
    <property type="entry name" value="Homeodomain-like"/>
    <property type="match status" value="1"/>
</dbReference>
<feature type="transmembrane region" description="Helical" evidence="4">
    <location>
        <begin position="128"/>
        <end position="145"/>
    </location>
</feature>
<evidence type="ECO:0000313" key="6">
    <source>
        <dbReference type="EMBL" id="MFC6634704.1"/>
    </source>
</evidence>
<evidence type="ECO:0000313" key="7">
    <source>
        <dbReference type="Proteomes" id="UP001596425"/>
    </source>
</evidence>
<dbReference type="InterPro" id="IPR018060">
    <property type="entry name" value="HTH_AraC"/>
</dbReference>
<dbReference type="EMBL" id="JBHSVR010000001">
    <property type="protein sequence ID" value="MFC6634704.1"/>
    <property type="molecule type" value="Genomic_DNA"/>
</dbReference>
<keyword evidence="4" id="KW-0472">Membrane</keyword>
<evidence type="ECO:0000256" key="2">
    <source>
        <dbReference type="ARBA" id="ARBA00023125"/>
    </source>
</evidence>
<evidence type="ECO:0000256" key="4">
    <source>
        <dbReference type="SAM" id="Phobius"/>
    </source>
</evidence>
<dbReference type="InterPro" id="IPR009057">
    <property type="entry name" value="Homeodomain-like_sf"/>
</dbReference>
<feature type="transmembrane region" description="Helical" evidence="4">
    <location>
        <begin position="157"/>
        <end position="177"/>
    </location>
</feature>
<feature type="transmembrane region" description="Helical" evidence="4">
    <location>
        <begin position="6"/>
        <end position="25"/>
    </location>
</feature>
<accession>A0ABW1YTI7</accession>
<dbReference type="PROSITE" id="PS00041">
    <property type="entry name" value="HTH_ARAC_FAMILY_1"/>
    <property type="match status" value="1"/>
</dbReference>
<evidence type="ECO:0000256" key="1">
    <source>
        <dbReference type="ARBA" id="ARBA00023015"/>
    </source>
</evidence>
<dbReference type="Pfam" id="PF12833">
    <property type="entry name" value="HTH_18"/>
    <property type="match status" value="1"/>
</dbReference>
<keyword evidence="4" id="KW-1133">Transmembrane helix</keyword>
<feature type="transmembrane region" description="Helical" evidence="4">
    <location>
        <begin position="189"/>
        <end position="209"/>
    </location>
</feature>
<dbReference type="PANTHER" id="PTHR43280">
    <property type="entry name" value="ARAC-FAMILY TRANSCRIPTIONAL REGULATOR"/>
    <property type="match status" value="1"/>
</dbReference>
<sequence length="354" mass="39467">MSASYVFFTGAACGLLLLAAAKLAISYRRQDAARWLLLLITGAFFYLLRPVLPERGPLLDFLVDVPTELIPGAFWLFSYALCSECERFPRLGWSLIAVSVAVGLAAAHLDAEHWPALCHWLYLLKQPLQLGLIAAGLVTLLRQYQSDLVESRRNLRACLLIAIGSYMLIVVCAEFLFSNRTVPAGVPTLHAVLASGLALGACLWLLAVSPQALAESLPRAPEAEAEEEVPVVEPQPLDEQQRQLLEKLQSHMQGGGYRHTGLTIRELAEQLDAREHVLRALINRHLGYRNFNEYLNQFRIDEASARLADPDQAHLPVLSIALDIGYRSLSPFNAAFKRRHEQTPTEYRREKLPA</sequence>
<feature type="transmembrane region" description="Helical" evidence="4">
    <location>
        <begin position="91"/>
        <end position="108"/>
    </location>
</feature>
<keyword evidence="7" id="KW-1185">Reference proteome</keyword>
<keyword evidence="3" id="KW-0804">Transcription</keyword>
<dbReference type="Proteomes" id="UP001596425">
    <property type="component" value="Unassembled WGS sequence"/>
</dbReference>
<organism evidence="6 7">
    <name type="scientific">Microbulbifer taiwanensis</name>
    <dbReference type="NCBI Taxonomy" id="986746"/>
    <lineage>
        <taxon>Bacteria</taxon>
        <taxon>Pseudomonadati</taxon>
        <taxon>Pseudomonadota</taxon>
        <taxon>Gammaproteobacteria</taxon>
        <taxon>Cellvibrionales</taxon>
        <taxon>Microbulbiferaceae</taxon>
        <taxon>Microbulbifer</taxon>
    </lineage>
</organism>
<proteinExistence type="predicted"/>
<feature type="transmembrane region" description="Helical" evidence="4">
    <location>
        <begin position="32"/>
        <end position="49"/>
    </location>
</feature>
<dbReference type="Gene3D" id="1.10.10.60">
    <property type="entry name" value="Homeodomain-like"/>
    <property type="match status" value="1"/>
</dbReference>
<dbReference type="PROSITE" id="PS01124">
    <property type="entry name" value="HTH_ARAC_FAMILY_2"/>
    <property type="match status" value="1"/>
</dbReference>
<evidence type="ECO:0000256" key="3">
    <source>
        <dbReference type="ARBA" id="ARBA00023163"/>
    </source>
</evidence>
<dbReference type="RefSeq" id="WP_193191689.1">
    <property type="nucleotide sequence ID" value="NZ_JACZFR010000021.1"/>
</dbReference>
<feature type="domain" description="HTH araC/xylS-type" evidence="5">
    <location>
        <begin position="242"/>
        <end position="350"/>
    </location>
</feature>
<comment type="caution">
    <text evidence="6">The sequence shown here is derived from an EMBL/GenBank/DDBJ whole genome shotgun (WGS) entry which is preliminary data.</text>
</comment>
<keyword evidence="2" id="KW-0238">DNA-binding</keyword>
<feature type="transmembrane region" description="Helical" evidence="4">
    <location>
        <begin position="61"/>
        <end position="82"/>
    </location>
</feature>
<name>A0ABW1YTI7_9GAMM</name>
<keyword evidence="4" id="KW-0812">Transmembrane</keyword>